<feature type="transmembrane region" description="Helical" evidence="7">
    <location>
        <begin position="93"/>
        <end position="110"/>
    </location>
</feature>
<keyword evidence="6 7" id="KW-0472">Membrane</keyword>
<dbReference type="EMBL" id="SRJC01000005">
    <property type="protein sequence ID" value="TGB01709.1"/>
    <property type="molecule type" value="Genomic_DNA"/>
</dbReference>
<keyword evidence="4 7" id="KW-0812">Transmembrane</keyword>
<evidence type="ECO:0000256" key="4">
    <source>
        <dbReference type="ARBA" id="ARBA00022692"/>
    </source>
</evidence>
<evidence type="ECO:0000313" key="10">
    <source>
        <dbReference type="Proteomes" id="UP000297982"/>
    </source>
</evidence>
<keyword evidence="9" id="KW-0808">Transferase</keyword>
<keyword evidence="10" id="KW-1185">Reference proteome</keyword>
<name>A0A4Z0GWY0_9BACI</name>
<dbReference type="GO" id="GO:0016413">
    <property type="term" value="F:O-acetyltransferase activity"/>
    <property type="evidence" value="ECO:0007669"/>
    <property type="project" value="TreeGrafter"/>
</dbReference>
<feature type="transmembrane region" description="Helical" evidence="7">
    <location>
        <begin position="286"/>
        <end position="305"/>
    </location>
</feature>
<feature type="transmembrane region" description="Helical" evidence="7">
    <location>
        <begin position="130"/>
        <end position="148"/>
    </location>
</feature>
<dbReference type="Proteomes" id="UP000297982">
    <property type="component" value="Unassembled WGS sequence"/>
</dbReference>
<protein>
    <submittedName>
        <fullName evidence="9">Acyltransferase</fullName>
    </submittedName>
</protein>
<comment type="caution">
    <text evidence="9">The sequence shown here is derived from an EMBL/GenBank/DDBJ whole genome shotgun (WGS) entry which is preliminary data.</text>
</comment>
<comment type="subcellular location">
    <subcellularLocation>
        <location evidence="1">Cell membrane</location>
        <topology evidence="1">Multi-pass membrane protein</topology>
    </subcellularLocation>
</comment>
<feature type="transmembrane region" description="Helical" evidence="7">
    <location>
        <begin position="225"/>
        <end position="244"/>
    </location>
</feature>
<dbReference type="GO" id="GO:0009246">
    <property type="term" value="P:enterobacterial common antigen biosynthetic process"/>
    <property type="evidence" value="ECO:0007669"/>
    <property type="project" value="TreeGrafter"/>
</dbReference>
<dbReference type="GO" id="GO:0005886">
    <property type="term" value="C:plasma membrane"/>
    <property type="evidence" value="ECO:0007669"/>
    <property type="project" value="UniProtKB-SubCell"/>
</dbReference>
<organism evidence="9 10">
    <name type="scientific">Halobacillus salinus</name>
    <dbReference type="NCBI Taxonomy" id="192814"/>
    <lineage>
        <taxon>Bacteria</taxon>
        <taxon>Bacillati</taxon>
        <taxon>Bacillota</taxon>
        <taxon>Bacilli</taxon>
        <taxon>Bacillales</taxon>
        <taxon>Bacillaceae</taxon>
        <taxon>Halobacillus</taxon>
    </lineage>
</organism>
<dbReference type="PANTHER" id="PTHR40074">
    <property type="entry name" value="O-ACETYLTRANSFERASE WECH"/>
    <property type="match status" value="1"/>
</dbReference>
<proteinExistence type="inferred from homology"/>
<reference evidence="9 10" key="1">
    <citation type="journal article" date="2003" name="Int. J. Syst. Evol. Microbiol.">
        <title>Halobacillus salinus sp. nov., isolated from a salt lake on the coast of the East Sea in Korea.</title>
        <authorList>
            <person name="Yoon J.H."/>
            <person name="Kang K.H."/>
            <person name="Park Y.H."/>
        </authorList>
    </citation>
    <scope>NUCLEOTIDE SEQUENCE [LARGE SCALE GENOMIC DNA]</scope>
    <source>
        <strain evidence="9 10">HSL-3</strain>
    </source>
</reference>
<feature type="transmembrane region" description="Helical" evidence="7">
    <location>
        <begin position="195"/>
        <end position="213"/>
    </location>
</feature>
<feature type="transmembrane region" description="Helical" evidence="7">
    <location>
        <begin position="256"/>
        <end position="274"/>
    </location>
</feature>
<feature type="transmembrane region" description="Helical" evidence="7">
    <location>
        <begin position="52"/>
        <end position="72"/>
    </location>
</feature>
<evidence type="ECO:0000256" key="7">
    <source>
        <dbReference type="SAM" id="Phobius"/>
    </source>
</evidence>
<feature type="domain" description="Acyltransferase 3" evidence="8">
    <location>
        <begin position="16"/>
        <end position="333"/>
    </location>
</feature>
<dbReference type="AlphaFoldDB" id="A0A4Z0GWY0"/>
<evidence type="ECO:0000256" key="5">
    <source>
        <dbReference type="ARBA" id="ARBA00022989"/>
    </source>
</evidence>
<dbReference type="Pfam" id="PF01757">
    <property type="entry name" value="Acyl_transf_3"/>
    <property type="match status" value="1"/>
</dbReference>
<evidence type="ECO:0000259" key="8">
    <source>
        <dbReference type="Pfam" id="PF01757"/>
    </source>
</evidence>
<sequence length="353" mass="41320">MNEQIKKQNFFEEIPFVRAIACMLVVLVHTSARNYDVDHFISDIGMYFNQIARLGTPIFAVISAFLLTSSVIKRGFSLKKFVTSRAVKILSPYIIWSFVYLAYNKIILGAEVFPNWKQTLDYFLLGDARTHLYFIVTVIHFYILFPFLQLIRNRMALIVLFLLSTVLNYFWLKDMYPDLSVIFGEWTYIITNRSFIFNWISFFMFGMVLAYFWKDVLKLIKKYEWIVYGMAFVLFIFVFMEIQPGVVLSSSRVENLFYIPVFVIFLLLVSTYVIKQPMLFKPFKLIGDYSMGIYLVHPLVLIFIEKLFPNLFVRALGISTAFALAMLISVLIIRGISFLPKSTFIVPIPKIKR</sequence>
<keyword evidence="9" id="KW-0012">Acyltransferase</keyword>
<comment type="similarity">
    <text evidence="2">Belongs to the acyltransferase 3 family.</text>
</comment>
<evidence type="ECO:0000256" key="6">
    <source>
        <dbReference type="ARBA" id="ARBA00023136"/>
    </source>
</evidence>
<evidence type="ECO:0000256" key="2">
    <source>
        <dbReference type="ARBA" id="ARBA00007400"/>
    </source>
</evidence>
<feature type="transmembrane region" description="Helical" evidence="7">
    <location>
        <begin position="311"/>
        <end position="333"/>
    </location>
</feature>
<accession>A0A4Z0GWY0</accession>
<keyword evidence="5 7" id="KW-1133">Transmembrane helix</keyword>
<evidence type="ECO:0000256" key="3">
    <source>
        <dbReference type="ARBA" id="ARBA00022475"/>
    </source>
</evidence>
<gene>
    <name evidence="9" type="ORF">E4663_16270</name>
</gene>
<feature type="transmembrane region" description="Helical" evidence="7">
    <location>
        <begin position="155"/>
        <end position="172"/>
    </location>
</feature>
<evidence type="ECO:0000256" key="1">
    <source>
        <dbReference type="ARBA" id="ARBA00004651"/>
    </source>
</evidence>
<evidence type="ECO:0000313" key="9">
    <source>
        <dbReference type="EMBL" id="TGB01709.1"/>
    </source>
</evidence>
<keyword evidence="3" id="KW-1003">Cell membrane</keyword>
<feature type="transmembrane region" description="Helical" evidence="7">
    <location>
        <begin position="16"/>
        <end position="32"/>
    </location>
</feature>
<dbReference type="InterPro" id="IPR002656">
    <property type="entry name" value="Acyl_transf_3_dom"/>
</dbReference>
<dbReference type="RefSeq" id="WP_135328394.1">
    <property type="nucleotide sequence ID" value="NZ_SRJC01000005.1"/>
</dbReference>
<dbReference type="PANTHER" id="PTHR40074:SF2">
    <property type="entry name" value="O-ACETYLTRANSFERASE WECH"/>
    <property type="match status" value="1"/>
</dbReference>
<dbReference type="STRING" id="192814.GCA_900166575_03176"/>